<dbReference type="InterPro" id="IPR013974">
    <property type="entry name" value="SAF"/>
</dbReference>
<dbReference type="CDD" id="cd11614">
    <property type="entry name" value="SAF_CpaB_FlgA_like"/>
    <property type="match status" value="1"/>
</dbReference>
<sequence length="177" mass="17481">MVWLIASSSSPSPEAEVAVVAASRQLSGGARIEVSALKMVQMPRRLVPSGALTATSRATGQTLVADRPAGSVLTSADLLGSPRAGPGGALTGITISDPALLAMLQVGQTVSVVVAGDGSRTETLAPSAVVRTILTGSSSGALSTTADHSVVVVSTDPASAARIATHASSQEIGVVIT</sequence>
<feature type="domain" description="SAF" evidence="1">
    <location>
        <begin position="17"/>
        <end position="79"/>
    </location>
</feature>
<dbReference type="EMBL" id="CP025570">
    <property type="protein sequence ID" value="AZZ40026.1"/>
    <property type="molecule type" value="Genomic_DNA"/>
</dbReference>
<name>A0A3Q9UJ63_9ACTN</name>
<evidence type="ECO:0000313" key="3">
    <source>
        <dbReference type="Proteomes" id="UP000285875"/>
    </source>
</evidence>
<evidence type="ECO:0000313" key="2">
    <source>
        <dbReference type="EMBL" id="AZZ40026.1"/>
    </source>
</evidence>
<accession>A0A3Q9UJ63</accession>
<evidence type="ECO:0000259" key="1">
    <source>
        <dbReference type="SMART" id="SM00858"/>
    </source>
</evidence>
<dbReference type="Pfam" id="PF08666">
    <property type="entry name" value="SAF"/>
    <property type="match status" value="1"/>
</dbReference>
<proteinExistence type="predicted"/>
<dbReference type="AlphaFoldDB" id="A0A3Q9UJ63"/>
<dbReference type="Proteomes" id="UP000285875">
    <property type="component" value="Chromosome"/>
</dbReference>
<dbReference type="KEGG" id="aji:C0Z10_10005"/>
<organism evidence="2 3">
    <name type="scientific">Acidipropionibacterium jensenii</name>
    <dbReference type="NCBI Taxonomy" id="1749"/>
    <lineage>
        <taxon>Bacteria</taxon>
        <taxon>Bacillati</taxon>
        <taxon>Actinomycetota</taxon>
        <taxon>Actinomycetes</taxon>
        <taxon>Propionibacteriales</taxon>
        <taxon>Propionibacteriaceae</taxon>
        <taxon>Acidipropionibacterium</taxon>
    </lineage>
</organism>
<gene>
    <name evidence="2" type="ORF">C0Z10_10005</name>
</gene>
<protein>
    <recommendedName>
        <fullName evidence="1">SAF domain-containing protein</fullName>
    </recommendedName>
</protein>
<reference evidence="3" key="1">
    <citation type="submission" date="2017-12" db="EMBL/GenBank/DDBJ databases">
        <title>Whole genome sequencing of Acidipropionibacterium jensenii strains JS279 and JS280.</title>
        <authorList>
            <person name="Deptula P."/>
            <person name="Laine P."/>
            <person name="Smolander O.-P."/>
            <person name="Paulin L."/>
            <person name="Auvinen P."/>
            <person name="Varmanen P."/>
        </authorList>
    </citation>
    <scope>NUCLEOTIDE SEQUENCE [LARGE SCALE GENOMIC DNA]</scope>
    <source>
        <strain evidence="3">JS280</strain>
    </source>
</reference>
<dbReference type="SMART" id="SM00858">
    <property type="entry name" value="SAF"/>
    <property type="match status" value="1"/>
</dbReference>